<evidence type="ECO:0000256" key="5">
    <source>
        <dbReference type="ARBA" id="ARBA00023163"/>
    </source>
</evidence>
<evidence type="ECO:0000256" key="3">
    <source>
        <dbReference type="ARBA" id="ARBA00023125"/>
    </source>
</evidence>
<dbReference type="PROSITE" id="PS01124">
    <property type="entry name" value="HTH_ARAC_FAMILY_2"/>
    <property type="match status" value="1"/>
</dbReference>
<comment type="caution">
    <text evidence="7">The sequence shown here is derived from an EMBL/GenBank/DDBJ whole genome shotgun (WGS) entry which is preliminary data.</text>
</comment>
<keyword evidence="8" id="KW-1185">Reference proteome</keyword>
<accession>A0A327KTY5</accession>
<dbReference type="InterPro" id="IPR018062">
    <property type="entry name" value="HTH_AraC-typ_CS"/>
</dbReference>
<feature type="domain" description="HTH araC/xylS-type" evidence="6">
    <location>
        <begin position="165"/>
        <end position="262"/>
    </location>
</feature>
<dbReference type="OrthoDB" id="9804543at2"/>
<sequence>MTIRTDDWIHLQVPELDGLPRPIIVRSQHLPKRHLFPRHSHRWNQFLYATSGTMFAAIENAWYVISPEQAYWVPTGVVHMTGALQDAEFRSLYIRDDVAAQLPRESIVFSVTPLMRALIVELTELGRAGEQSDYVERVERLILDQIVRLPSESFHLPWPQSPMLLRMCQELFDNPSDERDIAAWGRELGASPRTLHRRFEREVGIGLREWRNRLRVFRAIDLLGASDNITEIALELGYSTPSAFTYMFRQRMGCAPSEWRRTIRATQ</sequence>
<dbReference type="InterPro" id="IPR018060">
    <property type="entry name" value="HTH_AraC"/>
</dbReference>
<dbReference type="InterPro" id="IPR011051">
    <property type="entry name" value="RmlC_Cupin_sf"/>
</dbReference>
<reference evidence="7 8" key="1">
    <citation type="submission" date="2017-07" db="EMBL/GenBank/DDBJ databases">
        <title>Draft Genome Sequences of Select Purple Nonsulfur Bacteria.</title>
        <authorList>
            <person name="Lasarre B."/>
            <person name="Mckinlay J.B."/>
        </authorList>
    </citation>
    <scope>NUCLEOTIDE SEQUENCE [LARGE SCALE GENOMIC DNA]</scope>
    <source>
        <strain evidence="7 8">DSM 11907</strain>
    </source>
</reference>
<keyword evidence="2" id="KW-0805">Transcription regulation</keyword>
<evidence type="ECO:0000256" key="1">
    <source>
        <dbReference type="ARBA" id="ARBA00022491"/>
    </source>
</evidence>
<keyword evidence="1" id="KW-0678">Repressor</keyword>
<evidence type="ECO:0000256" key="2">
    <source>
        <dbReference type="ARBA" id="ARBA00023015"/>
    </source>
</evidence>
<protein>
    <submittedName>
        <fullName evidence="7">AraC family transcriptional regulator</fullName>
    </submittedName>
</protein>
<dbReference type="GO" id="GO:0003700">
    <property type="term" value="F:DNA-binding transcription factor activity"/>
    <property type="evidence" value="ECO:0007669"/>
    <property type="project" value="InterPro"/>
</dbReference>
<dbReference type="InterPro" id="IPR009057">
    <property type="entry name" value="Homeodomain-like_sf"/>
</dbReference>
<keyword evidence="3" id="KW-0238">DNA-binding</keyword>
<dbReference type="SUPFAM" id="SSF51182">
    <property type="entry name" value="RmlC-like cupins"/>
    <property type="match status" value="1"/>
</dbReference>
<dbReference type="AlphaFoldDB" id="A0A327KTY5"/>
<dbReference type="Pfam" id="PF02311">
    <property type="entry name" value="AraC_binding"/>
    <property type="match status" value="1"/>
</dbReference>
<dbReference type="SUPFAM" id="SSF46689">
    <property type="entry name" value="Homeodomain-like"/>
    <property type="match status" value="1"/>
</dbReference>
<evidence type="ECO:0000313" key="7">
    <source>
        <dbReference type="EMBL" id="RAI41434.1"/>
    </source>
</evidence>
<organism evidence="7 8">
    <name type="scientific">Rhodoplanes elegans</name>
    <dbReference type="NCBI Taxonomy" id="29408"/>
    <lineage>
        <taxon>Bacteria</taxon>
        <taxon>Pseudomonadati</taxon>
        <taxon>Pseudomonadota</taxon>
        <taxon>Alphaproteobacteria</taxon>
        <taxon>Hyphomicrobiales</taxon>
        <taxon>Nitrobacteraceae</taxon>
        <taxon>Rhodoplanes</taxon>
    </lineage>
</organism>
<evidence type="ECO:0000259" key="6">
    <source>
        <dbReference type="PROSITE" id="PS01124"/>
    </source>
</evidence>
<dbReference type="FunFam" id="1.10.10.60:FF:000132">
    <property type="entry name" value="AraC family transcriptional regulator"/>
    <property type="match status" value="1"/>
</dbReference>
<evidence type="ECO:0000313" key="8">
    <source>
        <dbReference type="Proteomes" id="UP000248863"/>
    </source>
</evidence>
<dbReference type="InterPro" id="IPR003313">
    <property type="entry name" value="AraC-bd"/>
</dbReference>
<evidence type="ECO:0000256" key="4">
    <source>
        <dbReference type="ARBA" id="ARBA00023159"/>
    </source>
</evidence>
<dbReference type="GO" id="GO:0043565">
    <property type="term" value="F:sequence-specific DNA binding"/>
    <property type="evidence" value="ECO:0007669"/>
    <property type="project" value="InterPro"/>
</dbReference>
<dbReference type="InterPro" id="IPR014710">
    <property type="entry name" value="RmlC-like_jellyroll"/>
</dbReference>
<name>A0A327KTY5_9BRAD</name>
<gene>
    <name evidence="7" type="ORF">CH338_03055</name>
</gene>
<keyword evidence="4" id="KW-0010">Activator</keyword>
<dbReference type="PROSITE" id="PS00041">
    <property type="entry name" value="HTH_ARAC_FAMILY_1"/>
    <property type="match status" value="1"/>
</dbReference>
<dbReference type="InterPro" id="IPR020449">
    <property type="entry name" value="Tscrpt_reg_AraC-type_HTH"/>
</dbReference>
<keyword evidence="5" id="KW-0804">Transcription</keyword>
<dbReference type="SMART" id="SM00342">
    <property type="entry name" value="HTH_ARAC"/>
    <property type="match status" value="1"/>
</dbReference>
<dbReference type="Pfam" id="PF12833">
    <property type="entry name" value="HTH_18"/>
    <property type="match status" value="1"/>
</dbReference>
<proteinExistence type="predicted"/>
<dbReference type="RefSeq" id="WP_111355567.1">
    <property type="nucleotide sequence ID" value="NZ_NHSK01000282.1"/>
</dbReference>
<dbReference type="Gene3D" id="1.10.10.60">
    <property type="entry name" value="Homeodomain-like"/>
    <property type="match status" value="1"/>
</dbReference>
<dbReference type="CDD" id="cd06124">
    <property type="entry name" value="cupin_NimR-like_N"/>
    <property type="match status" value="1"/>
</dbReference>
<dbReference type="EMBL" id="NPEU01000017">
    <property type="protein sequence ID" value="RAI41434.1"/>
    <property type="molecule type" value="Genomic_DNA"/>
</dbReference>
<dbReference type="PANTHER" id="PTHR11019:SF190">
    <property type="entry name" value="ARAC-FAMILY REGULATORY PROTEIN"/>
    <property type="match status" value="1"/>
</dbReference>
<dbReference type="PRINTS" id="PR00032">
    <property type="entry name" value="HTHARAC"/>
</dbReference>
<dbReference type="Gene3D" id="2.60.120.10">
    <property type="entry name" value="Jelly Rolls"/>
    <property type="match status" value="1"/>
</dbReference>
<dbReference type="PANTHER" id="PTHR11019">
    <property type="entry name" value="HTH-TYPE TRANSCRIPTIONAL REGULATOR NIMR"/>
    <property type="match status" value="1"/>
</dbReference>
<dbReference type="Proteomes" id="UP000248863">
    <property type="component" value="Unassembled WGS sequence"/>
</dbReference>